<dbReference type="SUPFAM" id="SSF81383">
    <property type="entry name" value="F-box domain"/>
    <property type="match status" value="1"/>
</dbReference>
<dbReference type="InterPro" id="IPR001810">
    <property type="entry name" value="F-box_dom"/>
</dbReference>
<dbReference type="EMBL" id="QPFP01000250">
    <property type="protein sequence ID" value="TEB18484.1"/>
    <property type="molecule type" value="Genomic_DNA"/>
</dbReference>
<comment type="caution">
    <text evidence="2">The sequence shown here is derived from an EMBL/GenBank/DDBJ whole genome shotgun (WGS) entry which is preliminary data.</text>
</comment>
<dbReference type="InterPro" id="IPR036047">
    <property type="entry name" value="F-box-like_dom_sf"/>
</dbReference>
<dbReference type="OrthoDB" id="2688364at2759"/>
<keyword evidence="3" id="KW-1185">Reference proteome</keyword>
<protein>
    <recommendedName>
        <fullName evidence="1">F-box domain-containing protein</fullName>
    </recommendedName>
</protein>
<evidence type="ECO:0000313" key="3">
    <source>
        <dbReference type="Proteomes" id="UP000298030"/>
    </source>
</evidence>
<organism evidence="2 3">
    <name type="scientific">Coprinellus micaceus</name>
    <name type="common">Glistening ink-cap mushroom</name>
    <name type="synonym">Coprinus micaceus</name>
    <dbReference type="NCBI Taxonomy" id="71717"/>
    <lineage>
        <taxon>Eukaryota</taxon>
        <taxon>Fungi</taxon>
        <taxon>Dikarya</taxon>
        <taxon>Basidiomycota</taxon>
        <taxon>Agaricomycotina</taxon>
        <taxon>Agaricomycetes</taxon>
        <taxon>Agaricomycetidae</taxon>
        <taxon>Agaricales</taxon>
        <taxon>Agaricineae</taxon>
        <taxon>Psathyrellaceae</taxon>
        <taxon>Coprinellus</taxon>
    </lineage>
</organism>
<reference evidence="2 3" key="1">
    <citation type="journal article" date="2019" name="Nat. Ecol. Evol.">
        <title>Megaphylogeny resolves global patterns of mushroom evolution.</title>
        <authorList>
            <person name="Varga T."/>
            <person name="Krizsan K."/>
            <person name="Foldi C."/>
            <person name="Dima B."/>
            <person name="Sanchez-Garcia M."/>
            <person name="Sanchez-Ramirez S."/>
            <person name="Szollosi G.J."/>
            <person name="Szarkandi J.G."/>
            <person name="Papp V."/>
            <person name="Albert L."/>
            <person name="Andreopoulos W."/>
            <person name="Angelini C."/>
            <person name="Antonin V."/>
            <person name="Barry K.W."/>
            <person name="Bougher N.L."/>
            <person name="Buchanan P."/>
            <person name="Buyck B."/>
            <person name="Bense V."/>
            <person name="Catcheside P."/>
            <person name="Chovatia M."/>
            <person name="Cooper J."/>
            <person name="Damon W."/>
            <person name="Desjardin D."/>
            <person name="Finy P."/>
            <person name="Geml J."/>
            <person name="Haridas S."/>
            <person name="Hughes K."/>
            <person name="Justo A."/>
            <person name="Karasinski D."/>
            <person name="Kautmanova I."/>
            <person name="Kiss B."/>
            <person name="Kocsube S."/>
            <person name="Kotiranta H."/>
            <person name="LaButti K.M."/>
            <person name="Lechner B.E."/>
            <person name="Liimatainen K."/>
            <person name="Lipzen A."/>
            <person name="Lukacs Z."/>
            <person name="Mihaltcheva S."/>
            <person name="Morgado L.N."/>
            <person name="Niskanen T."/>
            <person name="Noordeloos M.E."/>
            <person name="Ohm R.A."/>
            <person name="Ortiz-Santana B."/>
            <person name="Ovrebo C."/>
            <person name="Racz N."/>
            <person name="Riley R."/>
            <person name="Savchenko A."/>
            <person name="Shiryaev A."/>
            <person name="Soop K."/>
            <person name="Spirin V."/>
            <person name="Szebenyi C."/>
            <person name="Tomsovsky M."/>
            <person name="Tulloss R.E."/>
            <person name="Uehling J."/>
            <person name="Grigoriev I.V."/>
            <person name="Vagvolgyi C."/>
            <person name="Papp T."/>
            <person name="Martin F.M."/>
            <person name="Miettinen O."/>
            <person name="Hibbett D.S."/>
            <person name="Nagy L.G."/>
        </authorList>
    </citation>
    <scope>NUCLEOTIDE SEQUENCE [LARGE SCALE GENOMIC DNA]</scope>
    <source>
        <strain evidence="2 3">FP101781</strain>
    </source>
</reference>
<dbReference type="AlphaFoldDB" id="A0A4Y7SAD7"/>
<name>A0A4Y7SAD7_COPMI</name>
<feature type="domain" description="F-box" evidence="1">
    <location>
        <begin position="18"/>
        <end position="64"/>
    </location>
</feature>
<dbReference type="PROSITE" id="PS50181">
    <property type="entry name" value="FBOX"/>
    <property type="match status" value="1"/>
</dbReference>
<evidence type="ECO:0000313" key="2">
    <source>
        <dbReference type="EMBL" id="TEB18484.1"/>
    </source>
</evidence>
<dbReference type="Pfam" id="PF00646">
    <property type="entry name" value="F-box"/>
    <property type="match status" value="1"/>
</dbReference>
<evidence type="ECO:0000259" key="1">
    <source>
        <dbReference type="PROSITE" id="PS50181"/>
    </source>
</evidence>
<dbReference type="Proteomes" id="UP000298030">
    <property type="component" value="Unassembled WGS sequence"/>
</dbReference>
<gene>
    <name evidence="2" type="ORF">FA13DRAFT_607893</name>
</gene>
<accession>A0A4Y7SAD7</accession>
<sequence>MGLNGTDPGLKNGDEKRGGGVHALPVDLWGHVVQHLDSDDIVSIQRTCSILYNVAKQRFIWLALARKVCVQYGLFSASFPLERMSRVELQHLVLSPSKFEKLVTAFNGRSLPPAHIWSFAPQMEGEVMDQDTIFLVPGGRFLITRRPDVGIYLWDLGYNPDVRANSSPLAHLPVRKHFTLHAPVPTPDRKGLRFYHCHEFWAELDIVDIYPAADSPEFQTPGQYSPRLQAQNSTHLALAVPMSRNIMLVRCPDGTGRPLTWCFLAGLDVGAEPRLCGVCRTS</sequence>
<dbReference type="SMART" id="SM00256">
    <property type="entry name" value="FBOX"/>
    <property type="match status" value="1"/>
</dbReference>
<proteinExistence type="predicted"/>